<evidence type="ECO:0000259" key="1">
    <source>
        <dbReference type="Pfam" id="PF13761"/>
    </source>
</evidence>
<dbReference type="Proteomes" id="UP001231941">
    <property type="component" value="Unassembled WGS sequence"/>
</dbReference>
<dbReference type="InterPro" id="IPR025311">
    <property type="entry name" value="DUF4166"/>
</dbReference>
<reference evidence="2 3" key="1">
    <citation type="submission" date="2023-08" db="EMBL/GenBank/DDBJ databases">
        <authorList>
            <person name="Park J.-S."/>
        </authorList>
    </citation>
    <scope>NUCLEOTIDE SEQUENCE [LARGE SCALE GENOMIC DNA]</scope>
    <source>
        <strain evidence="2 3">2205SS18-9</strain>
    </source>
</reference>
<gene>
    <name evidence="2" type="ORF">Q5Y73_09025</name>
</gene>
<evidence type="ECO:0000313" key="2">
    <source>
        <dbReference type="EMBL" id="MDP5274249.1"/>
    </source>
</evidence>
<dbReference type="EMBL" id="JAVAMP010000002">
    <property type="protein sequence ID" value="MDP5274249.1"/>
    <property type="molecule type" value="Genomic_DNA"/>
</dbReference>
<protein>
    <submittedName>
        <fullName evidence="2">DUF4166 domain-containing protein</fullName>
    </submittedName>
</protein>
<evidence type="ECO:0000313" key="3">
    <source>
        <dbReference type="Proteomes" id="UP001231941"/>
    </source>
</evidence>
<feature type="domain" description="DUF4166" evidence="1">
    <location>
        <begin position="15"/>
        <end position="197"/>
    </location>
</feature>
<dbReference type="Pfam" id="PF13761">
    <property type="entry name" value="DUF4166"/>
    <property type="match status" value="1"/>
</dbReference>
<keyword evidence="3" id="KW-1185">Reference proteome</keyword>
<organism evidence="2 3">
    <name type="scientific">Chengkuizengella axinellae</name>
    <dbReference type="NCBI Taxonomy" id="3064388"/>
    <lineage>
        <taxon>Bacteria</taxon>
        <taxon>Bacillati</taxon>
        <taxon>Bacillota</taxon>
        <taxon>Bacilli</taxon>
        <taxon>Bacillales</taxon>
        <taxon>Paenibacillaceae</taxon>
        <taxon>Chengkuizengella</taxon>
    </lineage>
</organism>
<sequence>MNIYQQLLGQDFQLMHPMLQKRYLFADNEPFEATGVMENIHSKKWLSIFLRLSTKWKFLFPEHGGNIPFSIRNSVQSGTNNAQEIHWQRSFYFPKVTRHFNALMSIDPDKKVVKDYLGEPHLFYSDLNFQVAQDGRLFIHSGRQKLVVGKLEIPLPRWMEGRVEVEEGYDDFRNVYTIQVSITNSIIGRLIAYEGYFKSKTSS</sequence>
<proteinExistence type="predicted"/>
<comment type="caution">
    <text evidence="2">The sequence shown here is derived from an EMBL/GenBank/DDBJ whole genome shotgun (WGS) entry which is preliminary data.</text>
</comment>
<dbReference type="RefSeq" id="WP_305991534.1">
    <property type="nucleotide sequence ID" value="NZ_JAVAMP010000002.1"/>
</dbReference>
<name>A0ABT9IY07_9BACL</name>
<accession>A0ABT9IY07</accession>